<sequence>MAVAGLEEFQKLDEEKNRLEAEIKSIVEYLSEPGMPGVKEPLIDEQGFPRADLDIYAIRKARNRFACAQTDHVEVMKKIEQALVALHAGSRVSVPRAGPAGQQEQDDDTSGDATMRIQVQMPPPPFALIDEVTDGSPAQDAGLQIGDQVCRFGDIDREENGDLNSCFAAVAKLVPQSVGSPIEVVVLRGQPPAKVALQLIPRQWAGRGLLGCHLAPKAE</sequence>
<evidence type="ECO:0000259" key="3">
    <source>
        <dbReference type="SMART" id="SM00228"/>
    </source>
</evidence>
<dbReference type="FunFam" id="2.30.42.10:FF:000107">
    <property type="entry name" value="26S proteasome non-ATPase regulatory subunit 9"/>
    <property type="match status" value="1"/>
</dbReference>
<organism evidence="4">
    <name type="scientific">Alexandrium catenella</name>
    <name type="common">Red tide dinoflagellate</name>
    <name type="synonym">Gonyaulax catenella</name>
    <dbReference type="NCBI Taxonomy" id="2925"/>
    <lineage>
        <taxon>Eukaryota</taxon>
        <taxon>Sar</taxon>
        <taxon>Alveolata</taxon>
        <taxon>Dinophyceae</taxon>
        <taxon>Gonyaulacales</taxon>
        <taxon>Pyrocystaceae</taxon>
        <taxon>Alexandrium</taxon>
    </lineage>
</organism>
<keyword evidence="2" id="KW-0175">Coiled coil</keyword>
<dbReference type="InterPro" id="IPR001478">
    <property type="entry name" value="PDZ"/>
</dbReference>
<feature type="coiled-coil region" evidence="2">
    <location>
        <begin position="2"/>
        <end position="32"/>
    </location>
</feature>
<dbReference type="EMBL" id="HBGE01052088">
    <property type="protein sequence ID" value="CAD9150258.1"/>
    <property type="molecule type" value="Transcribed_RNA"/>
</dbReference>
<dbReference type="Gene3D" id="2.30.42.10">
    <property type="match status" value="1"/>
</dbReference>
<dbReference type="AlphaFoldDB" id="A0A7S1W5X9"/>
<reference evidence="4" key="1">
    <citation type="submission" date="2021-01" db="EMBL/GenBank/DDBJ databases">
        <authorList>
            <person name="Corre E."/>
            <person name="Pelletier E."/>
            <person name="Niang G."/>
            <person name="Scheremetjew M."/>
            <person name="Finn R."/>
            <person name="Kale V."/>
            <person name="Holt S."/>
            <person name="Cochrane G."/>
            <person name="Meng A."/>
            <person name="Brown T."/>
            <person name="Cohen L."/>
        </authorList>
    </citation>
    <scope>NUCLEOTIDE SEQUENCE</scope>
    <source>
        <strain evidence="4">OF101</strain>
    </source>
</reference>
<proteinExistence type="predicted"/>
<name>A0A7S1W5X9_ALECA</name>
<dbReference type="InterPro" id="IPR036034">
    <property type="entry name" value="PDZ_sf"/>
</dbReference>
<gene>
    <name evidence="4" type="ORF">ACAT0790_LOCUS31439</name>
</gene>
<dbReference type="SMART" id="SM00228">
    <property type="entry name" value="PDZ"/>
    <property type="match status" value="1"/>
</dbReference>
<dbReference type="InterPro" id="IPR035269">
    <property type="entry name" value="PSMD9"/>
</dbReference>
<feature type="domain" description="PDZ" evidence="3">
    <location>
        <begin position="113"/>
        <end position="190"/>
    </location>
</feature>
<dbReference type="PANTHER" id="PTHR12651">
    <property type="entry name" value="26S PROTEASOME NON-ATPASE REGULATORY SUBUNIT 9"/>
    <property type="match status" value="1"/>
</dbReference>
<dbReference type="GO" id="GO:0005737">
    <property type="term" value="C:cytoplasm"/>
    <property type="evidence" value="ECO:0007669"/>
    <property type="project" value="TreeGrafter"/>
</dbReference>
<accession>A0A7S1W5X9</accession>
<evidence type="ECO:0000256" key="2">
    <source>
        <dbReference type="SAM" id="Coils"/>
    </source>
</evidence>
<evidence type="ECO:0000256" key="1">
    <source>
        <dbReference type="ARBA" id="ARBA00023186"/>
    </source>
</evidence>
<dbReference type="GO" id="GO:0005634">
    <property type="term" value="C:nucleus"/>
    <property type="evidence" value="ECO:0007669"/>
    <property type="project" value="TreeGrafter"/>
</dbReference>
<dbReference type="SUPFAM" id="SSF50156">
    <property type="entry name" value="PDZ domain-like"/>
    <property type="match status" value="1"/>
</dbReference>
<dbReference type="Gene3D" id="6.10.140.1710">
    <property type="match status" value="1"/>
</dbReference>
<dbReference type="Pfam" id="PF18265">
    <property type="entry name" value="Nas2_N"/>
    <property type="match status" value="1"/>
</dbReference>
<evidence type="ECO:0000313" key="4">
    <source>
        <dbReference type="EMBL" id="CAD9150258.1"/>
    </source>
</evidence>
<protein>
    <recommendedName>
        <fullName evidence="3">PDZ domain-containing protein</fullName>
    </recommendedName>
</protein>
<dbReference type="PANTHER" id="PTHR12651:SF1">
    <property type="entry name" value="26S PROTEASOME NON-ATPASE REGULATORY SUBUNIT 9"/>
    <property type="match status" value="1"/>
</dbReference>
<keyword evidence="1" id="KW-0143">Chaperone</keyword>
<dbReference type="GO" id="GO:0070682">
    <property type="term" value="P:proteasome regulatory particle assembly"/>
    <property type="evidence" value="ECO:0007669"/>
    <property type="project" value="InterPro"/>
</dbReference>
<dbReference type="InterPro" id="IPR040815">
    <property type="entry name" value="Nas2_N"/>
</dbReference>